<keyword evidence="7" id="KW-0175">Coiled coil</keyword>
<dbReference type="InterPro" id="IPR043136">
    <property type="entry name" value="B30.2/SPRY_sf"/>
</dbReference>
<reference evidence="11" key="2">
    <citation type="submission" date="2025-08" db="UniProtKB">
        <authorList>
            <consortium name="Ensembl"/>
        </authorList>
    </citation>
    <scope>IDENTIFICATION</scope>
</reference>
<dbReference type="InterPro" id="IPR013320">
    <property type="entry name" value="ConA-like_dom_sf"/>
</dbReference>
<evidence type="ECO:0000256" key="9">
    <source>
        <dbReference type="SAM" id="SignalP"/>
    </source>
</evidence>
<evidence type="ECO:0000313" key="11">
    <source>
        <dbReference type="Ensembl" id="ENSMGAP00000027304.1"/>
    </source>
</evidence>
<protein>
    <recommendedName>
        <fullName evidence="10">B30.2/SPRY domain-containing protein</fullName>
    </recommendedName>
</protein>
<feature type="chain" id="PRO_5032827798" description="B30.2/SPRY domain-containing protein" evidence="9">
    <location>
        <begin position="22"/>
        <end position="369"/>
    </location>
</feature>
<keyword evidence="2 8" id="KW-0812">Transmembrane</keyword>
<keyword evidence="5 8" id="KW-0472">Membrane</keyword>
<dbReference type="InterPro" id="IPR001870">
    <property type="entry name" value="B30.2/SPRY"/>
</dbReference>
<dbReference type="Gene3D" id="2.60.40.10">
    <property type="entry name" value="Immunoglobulins"/>
    <property type="match status" value="1"/>
</dbReference>
<keyword evidence="4 8" id="KW-1133">Transmembrane helix</keyword>
<dbReference type="SUPFAM" id="SSF49899">
    <property type="entry name" value="Concanavalin A-like lectins/glucanases"/>
    <property type="match status" value="1"/>
</dbReference>
<evidence type="ECO:0000256" key="8">
    <source>
        <dbReference type="SAM" id="Phobius"/>
    </source>
</evidence>
<comment type="subcellular location">
    <subcellularLocation>
        <location evidence="1">Membrane</location>
        <topology evidence="1">Single-pass type I membrane protein</topology>
    </subcellularLocation>
</comment>
<dbReference type="GO" id="GO:0016020">
    <property type="term" value="C:membrane"/>
    <property type="evidence" value="ECO:0007669"/>
    <property type="project" value="UniProtKB-SubCell"/>
</dbReference>
<evidence type="ECO:0000256" key="3">
    <source>
        <dbReference type="ARBA" id="ARBA00022729"/>
    </source>
</evidence>
<dbReference type="InterPro" id="IPR050143">
    <property type="entry name" value="TRIM/RBCC"/>
</dbReference>
<dbReference type="Proteomes" id="UP000001645">
    <property type="component" value="Unplaced"/>
</dbReference>
<dbReference type="GeneTree" id="ENSGT00940000154641"/>
<evidence type="ECO:0000256" key="7">
    <source>
        <dbReference type="SAM" id="Coils"/>
    </source>
</evidence>
<evidence type="ECO:0000256" key="2">
    <source>
        <dbReference type="ARBA" id="ARBA00022692"/>
    </source>
</evidence>
<dbReference type="Pfam" id="PF00622">
    <property type="entry name" value="SPRY"/>
    <property type="match status" value="1"/>
</dbReference>
<keyword evidence="12" id="KW-1185">Reference proteome</keyword>
<dbReference type="InterPro" id="IPR003877">
    <property type="entry name" value="SPRY_dom"/>
</dbReference>
<dbReference type="Gene3D" id="2.60.120.920">
    <property type="match status" value="1"/>
</dbReference>
<dbReference type="Pfam" id="PF22705">
    <property type="entry name" value="C2-set_3"/>
    <property type="match status" value="1"/>
</dbReference>
<feature type="domain" description="B30.2/SPRY" evidence="10">
    <location>
        <begin position="179"/>
        <end position="364"/>
    </location>
</feature>
<reference evidence="11" key="1">
    <citation type="journal article" date="2010" name="PLoS Biol.">
        <title>Multi-platform next-generation sequencing of the domestic turkey (Meleagris gallopavo): genome assembly and analysis.</title>
        <authorList>
            <person name="Dalloul R.A."/>
            <person name="Long J.A."/>
            <person name="Zimin A.V."/>
            <person name="Aslam L."/>
            <person name="Beal K."/>
            <person name="Blomberg L.A."/>
            <person name="Bouffard P."/>
            <person name="Burt D.W."/>
            <person name="Crasta O."/>
            <person name="Crooijmans R.P."/>
            <person name="Cooper K."/>
            <person name="Coulombe R.A."/>
            <person name="De S."/>
            <person name="Delany M.E."/>
            <person name="Dodgson J.B."/>
            <person name="Dong J.J."/>
            <person name="Evans C."/>
            <person name="Frederickson K.M."/>
            <person name="Flicek P."/>
            <person name="Florea L."/>
            <person name="Folkerts O."/>
            <person name="Groenen M.A."/>
            <person name="Harkins T.T."/>
            <person name="Herrero J."/>
            <person name="Hoffmann S."/>
            <person name="Megens H.J."/>
            <person name="Jiang A."/>
            <person name="de Jong P."/>
            <person name="Kaiser P."/>
            <person name="Kim H."/>
            <person name="Kim K.W."/>
            <person name="Kim S."/>
            <person name="Langenberger D."/>
            <person name="Lee M.K."/>
            <person name="Lee T."/>
            <person name="Mane S."/>
            <person name="Marcais G."/>
            <person name="Marz M."/>
            <person name="McElroy A.P."/>
            <person name="Modise T."/>
            <person name="Nefedov M."/>
            <person name="Notredame C."/>
            <person name="Paton I.R."/>
            <person name="Payne W.S."/>
            <person name="Pertea G."/>
            <person name="Prickett D."/>
            <person name="Puiu D."/>
            <person name="Qioa D."/>
            <person name="Raineri E."/>
            <person name="Ruffier M."/>
            <person name="Salzberg S.L."/>
            <person name="Schatz M.C."/>
            <person name="Scheuring C."/>
            <person name="Schmidt C.J."/>
            <person name="Schroeder S."/>
            <person name="Searle S.M."/>
            <person name="Smith E.J."/>
            <person name="Smith J."/>
            <person name="Sonstegard T.S."/>
            <person name="Stadler P.F."/>
            <person name="Tafer H."/>
            <person name="Tu Z.J."/>
            <person name="Van Tassell C.P."/>
            <person name="Vilella A.J."/>
            <person name="Williams K.P."/>
            <person name="Yorke J.A."/>
            <person name="Zhang L."/>
            <person name="Zhang H.B."/>
            <person name="Zhang X."/>
            <person name="Zhang Y."/>
            <person name="Reed K.M."/>
        </authorList>
    </citation>
    <scope>NUCLEOTIDE SEQUENCE [LARGE SCALE GENOMIC DNA]</scope>
</reference>
<evidence type="ECO:0000256" key="6">
    <source>
        <dbReference type="ARBA" id="ARBA00023319"/>
    </source>
</evidence>
<dbReference type="AlphaFoldDB" id="A0A803Y6A7"/>
<proteinExistence type="predicted"/>
<keyword evidence="6" id="KW-0393">Immunoglobulin domain</keyword>
<dbReference type="InterPro" id="IPR013783">
    <property type="entry name" value="Ig-like_fold"/>
</dbReference>
<dbReference type="InterPro" id="IPR003879">
    <property type="entry name" value="Butyrophylin_SPRY"/>
</dbReference>
<dbReference type="InterPro" id="IPR053896">
    <property type="entry name" value="BTN3A2-like_Ig-C"/>
</dbReference>
<sequence>MELTAAIFILVLASRHQPTEGVGHDPLLVVDDYEDGGIRLKCLSERLFSEAQLLWTDSRGENITGTPLSADTSTASVSSSIILKAGSGNSASCKIIDKQLKTSTESSVAIADAFFPSTSPWLAAFVVILLLSIFLVLAAFYKIRKKAREQIQQDIHELKHKLEEQKRRFQNENEDAEKRIENIRNELKFRKARSNAVNITLDQKCKHPNLCISNDNRRVKSSNKTETALKAMVVATEGFSDKEHYWEVEVGNQSEWELGVVSEKIRDMIMNNTENSLPVNNLVSLQYSQGKYILTGGEDVSDCKQCSVVGVLLDLENAELSFYNVEEMSPLGFVCFEFTGRQYPFFSPDSSGEWLGVRPVKPQTYDSLT</sequence>
<feature type="signal peptide" evidence="9">
    <location>
        <begin position="1"/>
        <end position="21"/>
    </location>
</feature>
<gene>
    <name evidence="11" type="primary">LOC104916173</name>
</gene>
<name>A0A803Y6A7_MELGA</name>
<evidence type="ECO:0000259" key="10">
    <source>
        <dbReference type="PROSITE" id="PS50188"/>
    </source>
</evidence>
<dbReference type="PRINTS" id="PR01407">
    <property type="entry name" value="BUTYPHLNCDUF"/>
</dbReference>
<accession>A0A803Y6A7</accession>
<dbReference type="PANTHER" id="PTHR24103">
    <property type="entry name" value="E3 UBIQUITIN-PROTEIN LIGASE TRIM"/>
    <property type="match status" value="1"/>
</dbReference>
<evidence type="ECO:0000256" key="1">
    <source>
        <dbReference type="ARBA" id="ARBA00004479"/>
    </source>
</evidence>
<evidence type="ECO:0000256" key="4">
    <source>
        <dbReference type="ARBA" id="ARBA00022989"/>
    </source>
</evidence>
<evidence type="ECO:0000313" key="12">
    <source>
        <dbReference type="Proteomes" id="UP000001645"/>
    </source>
</evidence>
<evidence type="ECO:0000256" key="5">
    <source>
        <dbReference type="ARBA" id="ARBA00023136"/>
    </source>
</evidence>
<feature type="coiled-coil region" evidence="7">
    <location>
        <begin position="144"/>
        <end position="193"/>
    </location>
</feature>
<feature type="transmembrane region" description="Helical" evidence="8">
    <location>
        <begin position="121"/>
        <end position="141"/>
    </location>
</feature>
<dbReference type="PROSITE" id="PS50188">
    <property type="entry name" value="B302_SPRY"/>
    <property type="match status" value="1"/>
</dbReference>
<organism evidence="11 12">
    <name type="scientific">Meleagris gallopavo</name>
    <name type="common">Wild turkey</name>
    <dbReference type="NCBI Taxonomy" id="9103"/>
    <lineage>
        <taxon>Eukaryota</taxon>
        <taxon>Metazoa</taxon>
        <taxon>Chordata</taxon>
        <taxon>Craniata</taxon>
        <taxon>Vertebrata</taxon>
        <taxon>Euteleostomi</taxon>
        <taxon>Archelosauria</taxon>
        <taxon>Archosauria</taxon>
        <taxon>Dinosauria</taxon>
        <taxon>Saurischia</taxon>
        <taxon>Theropoda</taxon>
        <taxon>Coelurosauria</taxon>
        <taxon>Aves</taxon>
        <taxon>Neognathae</taxon>
        <taxon>Galloanserae</taxon>
        <taxon>Galliformes</taxon>
        <taxon>Phasianidae</taxon>
        <taxon>Meleagridinae</taxon>
        <taxon>Meleagris</taxon>
    </lineage>
</organism>
<reference evidence="11" key="3">
    <citation type="submission" date="2025-09" db="UniProtKB">
        <authorList>
            <consortium name="Ensembl"/>
        </authorList>
    </citation>
    <scope>IDENTIFICATION</scope>
</reference>
<dbReference type="Ensembl" id="ENSMGAT00000024660.1">
    <property type="protein sequence ID" value="ENSMGAP00000027304.1"/>
    <property type="gene ID" value="ENSMGAG00000022939.1"/>
</dbReference>
<keyword evidence="3 9" id="KW-0732">Signal</keyword>